<evidence type="ECO:0000313" key="4">
    <source>
        <dbReference type="Proteomes" id="UP001165263"/>
    </source>
</evidence>
<organism evidence="3 4">
    <name type="scientific">Telluria mixta</name>
    <dbReference type="NCBI Taxonomy" id="34071"/>
    <lineage>
        <taxon>Bacteria</taxon>
        <taxon>Pseudomonadati</taxon>
        <taxon>Pseudomonadota</taxon>
        <taxon>Betaproteobacteria</taxon>
        <taxon>Burkholderiales</taxon>
        <taxon>Oxalobacteraceae</taxon>
        <taxon>Telluria group</taxon>
        <taxon>Telluria</taxon>
    </lineage>
</organism>
<dbReference type="InterPro" id="IPR008922">
    <property type="entry name" value="Di-copper_centre_dom_sf"/>
</dbReference>
<dbReference type="RefSeq" id="WP_259451287.1">
    <property type="nucleotide sequence ID" value="NZ_CP119520.1"/>
</dbReference>
<gene>
    <name evidence="3" type="ORF">NX786_23245</name>
</gene>
<dbReference type="PROSITE" id="PS00498">
    <property type="entry name" value="TYROSINASE_2"/>
    <property type="match status" value="1"/>
</dbReference>
<dbReference type="SUPFAM" id="SSF48056">
    <property type="entry name" value="Di-copper centre-containing domain"/>
    <property type="match status" value="1"/>
</dbReference>
<comment type="caution">
    <text evidence="3">The sequence shown here is derived from an EMBL/GenBank/DDBJ whole genome shotgun (WGS) entry which is preliminary data.</text>
</comment>
<evidence type="ECO:0000256" key="1">
    <source>
        <dbReference type="ARBA" id="ARBA00022723"/>
    </source>
</evidence>
<dbReference type="Gene3D" id="1.10.1280.10">
    <property type="entry name" value="Di-copper center containing domain from catechol oxidase"/>
    <property type="match status" value="2"/>
</dbReference>
<dbReference type="EMBL" id="JANUHC010000009">
    <property type="protein sequence ID" value="MCS0632249.1"/>
    <property type="molecule type" value="Genomic_DNA"/>
</dbReference>
<dbReference type="PANTHER" id="PTHR11474">
    <property type="entry name" value="TYROSINASE FAMILY MEMBER"/>
    <property type="match status" value="1"/>
</dbReference>
<dbReference type="Proteomes" id="UP001165263">
    <property type="component" value="Unassembled WGS sequence"/>
</dbReference>
<sequence>MRHDLVGRRQFMQRSAMLLGTSTIFPKVFGQTTLMVRPEWQAFKTTPRYDSFLRAVKLMKANTQATDPNSWAYWTNIHLNRCPHSIPYFFAWHRGYIYYFERRLRAVCGDPQLVLPYWDYYTNPTLPAEFTNLYGGNPLYESRVNNNVRQALSMAPFSSSLTNFPTNSPNAFEPSFESAPHNLVHNIIGGVMSDMLSPTDPIFWLHHANVDRFWVAWVLAGNGRKMPALSSGYWSGSHIYTSTLTMPRSYTYSTRTTLGYRYQNESFPTGLPLARSALSTPDLVQAAPNEPARMQPPLGSFKISPTRETSEQTFSISGALDVHLDERSIGVQLPVGSESMLALAQIGTGAAAILRASPKRYRSVQVVLDNVMITEAAKRGGYYYRVDLNLPPDAFGRSQAIPIGTVGAFEISGAAHHGTPVRLRYRIRRAIFAGVASRIGLLSVSFVRVDGDQSPTGQVIGLGEVRLELSTEDNDA</sequence>
<evidence type="ECO:0000313" key="3">
    <source>
        <dbReference type="EMBL" id="MCS0632249.1"/>
    </source>
</evidence>
<keyword evidence="1" id="KW-0479">Metal-binding</keyword>
<protein>
    <submittedName>
        <fullName evidence="3">Tyrosinase family protein</fullName>
    </submittedName>
</protein>
<evidence type="ECO:0000259" key="2">
    <source>
        <dbReference type="PROSITE" id="PS00498"/>
    </source>
</evidence>
<dbReference type="InterPro" id="IPR050316">
    <property type="entry name" value="Tyrosinase/Hemocyanin"/>
</dbReference>
<dbReference type="InterPro" id="IPR002227">
    <property type="entry name" value="Tyrosinase_Cu-bd"/>
</dbReference>
<proteinExistence type="predicted"/>
<dbReference type="Pfam" id="PF00264">
    <property type="entry name" value="Tyrosinase"/>
    <property type="match status" value="2"/>
</dbReference>
<accession>A0ABT2C4F0</accession>
<name>A0ABT2C4F0_9BURK</name>
<reference evidence="3" key="1">
    <citation type="submission" date="2022-08" db="EMBL/GenBank/DDBJ databases">
        <title>Reclassification of Massilia species as members of the genera Telluria, Duganella, Pseudoduganella, Mokoshia gen. nov. and Zemynaea gen. nov. using orthogonal and non-orthogonal genome-based approaches.</title>
        <authorList>
            <person name="Bowman J.P."/>
        </authorList>
    </citation>
    <scope>NUCLEOTIDE SEQUENCE</scope>
    <source>
        <strain evidence="3">LMG 11547</strain>
    </source>
</reference>
<feature type="domain" description="Tyrosinase copper-binding" evidence="2">
    <location>
        <begin position="200"/>
        <end position="211"/>
    </location>
</feature>
<keyword evidence="4" id="KW-1185">Reference proteome</keyword>